<name>A0AAD5JQU0_9FUNG</name>
<dbReference type="InterPro" id="IPR036259">
    <property type="entry name" value="MFS_trans_sf"/>
</dbReference>
<evidence type="ECO:0000313" key="5">
    <source>
        <dbReference type="Proteomes" id="UP001209540"/>
    </source>
</evidence>
<comment type="subcellular location">
    <subcellularLocation>
        <location evidence="1">Membrane</location>
        <topology evidence="1">Multi-pass membrane protein</topology>
    </subcellularLocation>
</comment>
<dbReference type="EMBL" id="JAIXMP010000033">
    <property type="protein sequence ID" value="KAI9250180.1"/>
    <property type="molecule type" value="Genomic_DNA"/>
</dbReference>
<keyword evidence="2" id="KW-0812">Transmembrane</keyword>
<dbReference type="Pfam" id="PF07690">
    <property type="entry name" value="MFS_1"/>
    <property type="match status" value="1"/>
</dbReference>
<feature type="transmembrane region" description="Helical" evidence="2">
    <location>
        <begin position="42"/>
        <end position="58"/>
    </location>
</feature>
<feature type="transmembrane region" description="Helical" evidence="2">
    <location>
        <begin position="373"/>
        <end position="399"/>
    </location>
</feature>
<dbReference type="PANTHER" id="PTHR23524">
    <property type="entry name" value="TRANSPORTER, PUTATIVE (AFU_ORTHOLOGUE AFUA_8G04850)-RELATED"/>
    <property type="match status" value="1"/>
</dbReference>
<keyword evidence="5" id="KW-1185">Reference proteome</keyword>
<dbReference type="AlphaFoldDB" id="A0AAD5JQU0"/>
<organism evidence="4 5">
    <name type="scientific">Phascolomyces articulosus</name>
    <dbReference type="NCBI Taxonomy" id="60185"/>
    <lineage>
        <taxon>Eukaryota</taxon>
        <taxon>Fungi</taxon>
        <taxon>Fungi incertae sedis</taxon>
        <taxon>Mucoromycota</taxon>
        <taxon>Mucoromycotina</taxon>
        <taxon>Mucoromycetes</taxon>
        <taxon>Mucorales</taxon>
        <taxon>Lichtheimiaceae</taxon>
        <taxon>Phascolomyces</taxon>
    </lineage>
</organism>
<dbReference type="Proteomes" id="UP001209540">
    <property type="component" value="Unassembled WGS sequence"/>
</dbReference>
<dbReference type="SUPFAM" id="SSF103473">
    <property type="entry name" value="MFS general substrate transporter"/>
    <property type="match status" value="1"/>
</dbReference>
<accession>A0AAD5JQU0</accession>
<evidence type="ECO:0000256" key="1">
    <source>
        <dbReference type="ARBA" id="ARBA00004141"/>
    </source>
</evidence>
<feature type="transmembrane region" description="Helical" evidence="2">
    <location>
        <begin position="140"/>
        <end position="160"/>
    </location>
</feature>
<keyword evidence="2" id="KW-0472">Membrane</keyword>
<protein>
    <submittedName>
        <fullName evidence="4">Major facilitator superfamily domain-containing protein</fullName>
    </submittedName>
</protein>
<dbReference type="GO" id="GO:0016020">
    <property type="term" value="C:membrane"/>
    <property type="evidence" value="ECO:0007669"/>
    <property type="project" value="UniProtKB-SubCell"/>
</dbReference>
<sequence length="413" mass="44395">MVDDSAGDITGSLSFYSEFISMVAVVCWGVSSDYLEKRTINSISFVIMGIIVIAYPYAKNVYPTLLLLRFIYSVGTAGTTCMMAGILLEIVPGERSGLASGLIGTASGLGAIFAAFVLFSVPTRMAHLAESQFDPILINYGYAVIGAVTIAIGVILWFVMPKNKRHISSITAEKPNLIAASTWKKRSVEVVDNLKHGVLAAKDPRIALGYVSSFFARADEVIITHFISLWVQQYYIDIGRCQVGAYCPYASSSTQTMTGIAQSVALVVAPFFGIGSHFSKEWSLIIAGCIGVSGCIPFAFSINPTANTSLAFVILLAMGEYGMIVAGLALLARDKVRPEYRGGVAGVYSLCGCIGIMIVSKVGGVLFDKWMKGAPFLLLGIGHALVALLALIHFIYLMVKKYVYGQKDIKVFS</sequence>
<feature type="transmembrane region" description="Helical" evidence="2">
    <location>
        <begin position="98"/>
        <end position="120"/>
    </location>
</feature>
<dbReference type="InterPro" id="IPR011701">
    <property type="entry name" value="MFS"/>
</dbReference>
<evidence type="ECO:0000259" key="3">
    <source>
        <dbReference type="PROSITE" id="PS50850"/>
    </source>
</evidence>
<dbReference type="Gene3D" id="1.20.1250.20">
    <property type="entry name" value="MFS general substrate transporter like domains"/>
    <property type="match status" value="1"/>
</dbReference>
<reference evidence="4" key="1">
    <citation type="journal article" date="2022" name="IScience">
        <title>Evolution of zygomycete secretomes and the origins of terrestrial fungal ecologies.</title>
        <authorList>
            <person name="Chang Y."/>
            <person name="Wang Y."/>
            <person name="Mondo S."/>
            <person name="Ahrendt S."/>
            <person name="Andreopoulos W."/>
            <person name="Barry K."/>
            <person name="Beard J."/>
            <person name="Benny G.L."/>
            <person name="Blankenship S."/>
            <person name="Bonito G."/>
            <person name="Cuomo C."/>
            <person name="Desiro A."/>
            <person name="Gervers K.A."/>
            <person name="Hundley H."/>
            <person name="Kuo A."/>
            <person name="LaButti K."/>
            <person name="Lang B.F."/>
            <person name="Lipzen A."/>
            <person name="O'Donnell K."/>
            <person name="Pangilinan J."/>
            <person name="Reynolds N."/>
            <person name="Sandor L."/>
            <person name="Smith M.E."/>
            <person name="Tsang A."/>
            <person name="Grigoriev I.V."/>
            <person name="Stajich J.E."/>
            <person name="Spatafora J.W."/>
        </authorList>
    </citation>
    <scope>NUCLEOTIDE SEQUENCE</scope>
    <source>
        <strain evidence="4">RSA 2281</strain>
    </source>
</reference>
<dbReference type="InterPro" id="IPR020846">
    <property type="entry name" value="MFS_dom"/>
</dbReference>
<dbReference type="PANTHER" id="PTHR23524:SF1">
    <property type="entry name" value="MRH DOMAIN-CONTAINING PROTEIN-RELATED"/>
    <property type="match status" value="1"/>
</dbReference>
<dbReference type="GO" id="GO:0022857">
    <property type="term" value="F:transmembrane transporter activity"/>
    <property type="evidence" value="ECO:0007669"/>
    <property type="project" value="InterPro"/>
</dbReference>
<feature type="transmembrane region" description="Helical" evidence="2">
    <location>
        <begin position="282"/>
        <end position="302"/>
    </location>
</feature>
<gene>
    <name evidence="4" type="ORF">BDA99DRAFT_445284</name>
</gene>
<proteinExistence type="predicted"/>
<feature type="transmembrane region" description="Helical" evidence="2">
    <location>
        <begin position="344"/>
        <end position="367"/>
    </location>
</feature>
<keyword evidence="2" id="KW-1133">Transmembrane helix</keyword>
<reference evidence="4" key="2">
    <citation type="submission" date="2023-02" db="EMBL/GenBank/DDBJ databases">
        <authorList>
            <consortium name="DOE Joint Genome Institute"/>
            <person name="Mondo S.J."/>
            <person name="Chang Y."/>
            <person name="Wang Y."/>
            <person name="Ahrendt S."/>
            <person name="Andreopoulos W."/>
            <person name="Barry K."/>
            <person name="Beard J."/>
            <person name="Benny G.L."/>
            <person name="Blankenship S."/>
            <person name="Bonito G."/>
            <person name="Cuomo C."/>
            <person name="Desiro A."/>
            <person name="Gervers K.A."/>
            <person name="Hundley H."/>
            <person name="Kuo A."/>
            <person name="LaButti K."/>
            <person name="Lang B.F."/>
            <person name="Lipzen A."/>
            <person name="O'Donnell K."/>
            <person name="Pangilinan J."/>
            <person name="Reynolds N."/>
            <person name="Sandor L."/>
            <person name="Smith M.W."/>
            <person name="Tsang A."/>
            <person name="Grigoriev I.V."/>
            <person name="Stajich J.E."/>
            <person name="Spatafora J.W."/>
        </authorList>
    </citation>
    <scope>NUCLEOTIDE SEQUENCE</scope>
    <source>
        <strain evidence="4">RSA 2281</strain>
    </source>
</reference>
<feature type="domain" description="Major facilitator superfamily (MFS) profile" evidence="3">
    <location>
        <begin position="1"/>
        <end position="164"/>
    </location>
</feature>
<feature type="transmembrane region" description="Helical" evidence="2">
    <location>
        <begin position="308"/>
        <end position="332"/>
    </location>
</feature>
<evidence type="ECO:0000256" key="2">
    <source>
        <dbReference type="SAM" id="Phobius"/>
    </source>
</evidence>
<dbReference type="PROSITE" id="PS50850">
    <property type="entry name" value="MFS"/>
    <property type="match status" value="1"/>
</dbReference>
<evidence type="ECO:0000313" key="4">
    <source>
        <dbReference type="EMBL" id="KAI9250180.1"/>
    </source>
</evidence>
<feature type="transmembrane region" description="Helical" evidence="2">
    <location>
        <begin position="12"/>
        <end position="30"/>
    </location>
</feature>
<feature type="transmembrane region" description="Helical" evidence="2">
    <location>
        <begin position="70"/>
        <end position="91"/>
    </location>
</feature>
<comment type="caution">
    <text evidence="4">The sequence shown here is derived from an EMBL/GenBank/DDBJ whole genome shotgun (WGS) entry which is preliminary data.</text>
</comment>